<dbReference type="SMART" id="SM00267">
    <property type="entry name" value="GGDEF"/>
    <property type="match status" value="1"/>
</dbReference>
<evidence type="ECO:0000256" key="2">
    <source>
        <dbReference type="ARBA" id="ARBA00004533"/>
    </source>
</evidence>
<comment type="cofactor">
    <cofactor evidence="1">
        <name>Mg(2+)</name>
        <dbReference type="ChEBI" id="CHEBI:18420"/>
    </cofactor>
</comment>
<comment type="catalytic activity">
    <reaction evidence="4">
        <text>2 GTP = 3',3'-c-di-GMP + 2 diphosphate</text>
        <dbReference type="Rhea" id="RHEA:24898"/>
        <dbReference type="ChEBI" id="CHEBI:33019"/>
        <dbReference type="ChEBI" id="CHEBI:37565"/>
        <dbReference type="ChEBI" id="CHEBI:58805"/>
        <dbReference type="EC" id="2.7.7.65"/>
    </reaction>
</comment>
<dbReference type="FunFam" id="3.30.70.270:FF:000001">
    <property type="entry name" value="Diguanylate cyclase domain protein"/>
    <property type="match status" value="1"/>
</dbReference>
<evidence type="ECO:0000256" key="3">
    <source>
        <dbReference type="ARBA" id="ARBA00012528"/>
    </source>
</evidence>
<dbReference type="PROSITE" id="PS50887">
    <property type="entry name" value="GGDEF"/>
    <property type="match status" value="1"/>
</dbReference>
<evidence type="ECO:0000256" key="1">
    <source>
        <dbReference type="ARBA" id="ARBA00001946"/>
    </source>
</evidence>
<protein>
    <recommendedName>
        <fullName evidence="3">diguanylate cyclase</fullName>
        <ecNumber evidence="3">2.7.7.65</ecNumber>
    </recommendedName>
</protein>
<dbReference type="InterPro" id="IPR050469">
    <property type="entry name" value="Diguanylate_Cyclase"/>
</dbReference>
<feature type="domain" description="GGDEF" evidence="6">
    <location>
        <begin position="365"/>
        <end position="499"/>
    </location>
</feature>
<accession>A0A177SF06</accession>
<evidence type="ECO:0000256" key="5">
    <source>
        <dbReference type="SAM" id="Phobius"/>
    </source>
</evidence>
<dbReference type="EMBL" id="LUCV01000042">
    <property type="protein sequence ID" value="OAI86076.1"/>
    <property type="molecule type" value="Genomic_DNA"/>
</dbReference>
<dbReference type="PANTHER" id="PTHR45138">
    <property type="entry name" value="REGULATORY COMPONENTS OF SENSORY TRANSDUCTION SYSTEM"/>
    <property type="match status" value="1"/>
</dbReference>
<sequence>MKRDIHLVVLLLSIIGCSLASLALWKVMASRERALEEINIHGLNLSQALSTYSEGIVRQSSMILLGLVERLETEGSGPRQIERLSQLVSRQQPLMPQMSGITVYDKDGRWLMSSNRPIPVGANSSDRAYFIHHRDDPSREPFIGLPIRSRSNQEWVITISRRFDDAQGQFAGVVAVTLGVENFLRLFGQIDLGHDGAIGLSYTDGSLLVRYPFREQDMGRNFSSSPIYVKYLVDKSVGTASFTSSLDGVERLYAFRKSDTLPLVTTVALGKSEALAAWRLEAQWSALVVCGLLLLTGGIGWMLIGTMRRRSQAEAELLVAQQQLLESNQQLARLAMHDALTGLANRRCFDDALAREIGRARRSGNPLALLMVDIDHFKRYNDSHGHLAGDGCLQEVARRLAACVRRPPDLLARYGGEELAAILPDTDAAGAASVARAMLEALGQEPIAHHDSPFAQVTVSIGVACINGNDLDNGQALIARADQALYVAKEAGRNRLHIG</sequence>
<keyword evidence="5" id="KW-0812">Transmembrane</keyword>
<dbReference type="PROSITE" id="PS51257">
    <property type="entry name" value="PROKAR_LIPOPROTEIN"/>
    <property type="match status" value="1"/>
</dbReference>
<name>A0A177SF06_PSEPU</name>
<evidence type="ECO:0000313" key="7">
    <source>
        <dbReference type="EMBL" id="OAI86076.1"/>
    </source>
</evidence>
<dbReference type="Pfam" id="PF00990">
    <property type="entry name" value="GGDEF"/>
    <property type="match status" value="1"/>
</dbReference>
<dbReference type="InterPro" id="IPR043128">
    <property type="entry name" value="Rev_trsase/Diguanyl_cyclase"/>
</dbReference>
<dbReference type="GO" id="GO:0005886">
    <property type="term" value="C:plasma membrane"/>
    <property type="evidence" value="ECO:0007669"/>
    <property type="project" value="UniProtKB-SubCell"/>
</dbReference>
<dbReference type="PANTHER" id="PTHR45138:SF9">
    <property type="entry name" value="DIGUANYLATE CYCLASE DGCM-RELATED"/>
    <property type="match status" value="1"/>
</dbReference>
<dbReference type="InterPro" id="IPR000160">
    <property type="entry name" value="GGDEF_dom"/>
</dbReference>
<dbReference type="InterPro" id="IPR054327">
    <property type="entry name" value="His-kinase-like_sensor"/>
</dbReference>
<evidence type="ECO:0000313" key="8">
    <source>
        <dbReference type="Proteomes" id="UP000077752"/>
    </source>
</evidence>
<organism evidence="7 8">
    <name type="scientific">Pseudomonas putida</name>
    <name type="common">Arthrobacter siderocapsulatus</name>
    <dbReference type="NCBI Taxonomy" id="303"/>
    <lineage>
        <taxon>Bacteria</taxon>
        <taxon>Pseudomonadati</taxon>
        <taxon>Pseudomonadota</taxon>
        <taxon>Gammaproteobacteria</taxon>
        <taxon>Pseudomonadales</taxon>
        <taxon>Pseudomonadaceae</taxon>
        <taxon>Pseudomonas</taxon>
    </lineage>
</organism>
<dbReference type="CDD" id="cd12914">
    <property type="entry name" value="PDC1_DGC_like"/>
    <property type="match status" value="1"/>
</dbReference>
<dbReference type="Pfam" id="PF22588">
    <property type="entry name" value="dCache_1_like"/>
    <property type="match status" value="1"/>
</dbReference>
<dbReference type="Proteomes" id="UP000077752">
    <property type="component" value="Unassembled WGS sequence"/>
</dbReference>
<dbReference type="EC" id="2.7.7.65" evidence="3"/>
<dbReference type="RefSeq" id="WP_064304341.1">
    <property type="nucleotide sequence ID" value="NZ_LUCV01000042.1"/>
</dbReference>
<comment type="caution">
    <text evidence="7">The sequence shown here is derived from an EMBL/GenBank/DDBJ whole genome shotgun (WGS) entry which is preliminary data.</text>
</comment>
<gene>
    <name evidence="7" type="ORF">AYO28_25590</name>
</gene>
<evidence type="ECO:0000259" key="6">
    <source>
        <dbReference type="PROSITE" id="PS50887"/>
    </source>
</evidence>
<keyword evidence="5" id="KW-1133">Transmembrane helix</keyword>
<reference evidence="7 8" key="1">
    <citation type="submission" date="2016-03" db="EMBL/GenBank/DDBJ databases">
        <title>Draft Genome Assembly of Pseudomonas putida strain CBF10-2.</title>
        <authorList>
            <person name="Iyer R.S."/>
            <person name="Damania A."/>
        </authorList>
    </citation>
    <scope>NUCLEOTIDE SEQUENCE [LARGE SCALE GENOMIC DNA]</scope>
    <source>
        <strain evidence="7 8">CBF10-2</strain>
    </source>
</reference>
<feature type="transmembrane region" description="Helical" evidence="5">
    <location>
        <begin position="284"/>
        <end position="304"/>
    </location>
</feature>
<keyword evidence="5" id="KW-0472">Membrane</keyword>
<dbReference type="SUPFAM" id="SSF55073">
    <property type="entry name" value="Nucleotide cyclase"/>
    <property type="match status" value="1"/>
</dbReference>
<dbReference type="NCBIfam" id="TIGR00254">
    <property type="entry name" value="GGDEF"/>
    <property type="match status" value="1"/>
</dbReference>
<dbReference type="AlphaFoldDB" id="A0A177SF06"/>
<dbReference type="Gene3D" id="3.30.70.270">
    <property type="match status" value="1"/>
</dbReference>
<dbReference type="CDD" id="cd01949">
    <property type="entry name" value="GGDEF"/>
    <property type="match status" value="1"/>
</dbReference>
<evidence type="ECO:0000256" key="4">
    <source>
        <dbReference type="ARBA" id="ARBA00034247"/>
    </source>
</evidence>
<dbReference type="Gene3D" id="3.30.450.20">
    <property type="entry name" value="PAS domain"/>
    <property type="match status" value="2"/>
</dbReference>
<comment type="subcellular location">
    <subcellularLocation>
        <location evidence="2">Cell inner membrane</location>
    </subcellularLocation>
</comment>
<dbReference type="GO" id="GO:0052621">
    <property type="term" value="F:diguanylate cyclase activity"/>
    <property type="evidence" value="ECO:0007669"/>
    <property type="project" value="UniProtKB-EC"/>
</dbReference>
<dbReference type="CDD" id="cd12915">
    <property type="entry name" value="PDC2_DGC_like"/>
    <property type="match status" value="1"/>
</dbReference>
<proteinExistence type="predicted"/>
<dbReference type="InterPro" id="IPR029787">
    <property type="entry name" value="Nucleotide_cyclase"/>
</dbReference>